<reference evidence="2 3" key="1">
    <citation type="submission" date="2017-03" db="EMBL/GenBank/DDBJ databases">
        <title>Genome analysis of Rhizobial strains effectives or ineffectives for nitrogen fixation isolated from bean seeds.</title>
        <authorList>
            <person name="Peralta H."/>
            <person name="Aguilar-Vera A."/>
            <person name="Mora Y."/>
            <person name="Vargas-Lagunas C."/>
            <person name="Girard L."/>
            <person name="Mora J."/>
        </authorList>
    </citation>
    <scope>NUCLEOTIDE SEQUENCE [LARGE SCALE GENOMIC DNA]</scope>
    <source>
        <strain evidence="2 3">CCGM3</strain>
    </source>
</reference>
<dbReference type="GO" id="GO:0051920">
    <property type="term" value="F:peroxiredoxin activity"/>
    <property type="evidence" value="ECO:0007669"/>
    <property type="project" value="InterPro"/>
</dbReference>
<comment type="caution">
    <text evidence="2">The sequence shown here is derived from an EMBL/GenBank/DDBJ whole genome shotgun (WGS) entry which is preliminary data.</text>
</comment>
<dbReference type="Proteomes" id="UP000254939">
    <property type="component" value="Unassembled WGS sequence"/>
</dbReference>
<dbReference type="InterPro" id="IPR029032">
    <property type="entry name" value="AhpD-like"/>
</dbReference>
<dbReference type="InterPro" id="IPR003779">
    <property type="entry name" value="CMD-like"/>
</dbReference>
<dbReference type="OrthoDB" id="1683318at2"/>
<dbReference type="PANTHER" id="PTHR33930">
    <property type="entry name" value="ALKYL HYDROPEROXIDE REDUCTASE AHPD"/>
    <property type="match status" value="1"/>
</dbReference>
<dbReference type="AlphaFoldDB" id="A0A370KJF9"/>
<evidence type="ECO:0000313" key="2">
    <source>
        <dbReference type="EMBL" id="RDJ06205.1"/>
    </source>
</evidence>
<dbReference type="Pfam" id="PF02627">
    <property type="entry name" value="CMD"/>
    <property type="match status" value="1"/>
</dbReference>
<feature type="domain" description="Carboxymuconolactone decarboxylase-like" evidence="1">
    <location>
        <begin position="23"/>
        <end position="105"/>
    </location>
</feature>
<protein>
    <submittedName>
        <fullName evidence="2">Alkylhydroperoxidase</fullName>
    </submittedName>
</protein>
<dbReference type="RefSeq" id="WP_016557761.1">
    <property type="nucleotide sequence ID" value="NZ_KZ857266.1"/>
</dbReference>
<keyword evidence="2" id="KW-0560">Oxidoreductase</keyword>
<organism evidence="2 3">
    <name type="scientific">Rhizobium grahamii</name>
    <dbReference type="NCBI Taxonomy" id="1120045"/>
    <lineage>
        <taxon>Bacteria</taxon>
        <taxon>Pseudomonadati</taxon>
        <taxon>Pseudomonadota</taxon>
        <taxon>Alphaproteobacteria</taxon>
        <taxon>Hyphomicrobiales</taxon>
        <taxon>Rhizobiaceae</taxon>
        <taxon>Rhizobium/Agrobacterium group</taxon>
        <taxon>Rhizobium</taxon>
    </lineage>
</organism>
<keyword evidence="2" id="KW-0575">Peroxidase</keyword>
<name>A0A370KJF9_9HYPH</name>
<dbReference type="Gene3D" id="1.20.1290.10">
    <property type="entry name" value="AhpD-like"/>
    <property type="match status" value="1"/>
</dbReference>
<dbReference type="PANTHER" id="PTHR33930:SF2">
    <property type="entry name" value="BLR3452 PROTEIN"/>
    <property type="match status" value="1"/>
</dbReference>
<dbReference type="NCBIfam" id="TIGR00778">
    <property type="entry name" value="ahpD_dom"/>
    <property type="match status" value="1"/>
</dbReference>
<evidence type="ECO:0000313" key="3">
    <source>
        <dbReference type="Proteomes" id="UP000254939"/>
    </source>
</evidence>
<proteinExistence type="predicted"/>
<evidence type="ECO:0000259" key="1">
    <source>
        <dbReference type="Pfam" id="PF02627"/>
    </source>
</evidence>
<dbReference type="EMBL" id="NAAC01000030">
    <property type="protein sequence ID" value="RDJ06205.1"/>
    <property type="molecule type" value="Genomic_DNA"/>
</dbReference>
<gene>
    <name evidence="2" type="ORF">B5K06_23645</name>
</gene>
<sequence length="112" mass="12023">MLNWKEYRTQLRDRIGEFAKIAPETIKGYQTLSNAGQKTNHLDPKQRELIALAVAVSLRCDGCIVVHTTEAKKLGATNEEIAEALGVAVAINAGAALVYSARVMDAAEAVAV</sequence>
<dbReference type="SUPFAM" id="SSF69118">
    <property type="entry name" value="AhpD-like"/>
    <property type="match status" value="1"/>
</dbReference>
<accession>A0A370KJF9</accession>
<dbReference type="InterPro" id="IPR004675">
    <property type="entry name" value="AhpD_core"/>
</dbReference>